<evidence type="ECO:0000256" key="4">
    <source>
        <dbReference type="ARBA" id="ARBA00022679"/>
    </source>
</evidence>
<evidence type="ECO:0000313" key="12">
    <source>
        <dbReference type="EMBL" id="SVB44847.1"/>
    </source>
</evidence>
<evidence type="ECO:0000256" key="9">
    <source>
        <dbReference type="ARBA" id="ARBA00022842"/>
    </source>
</evidence>
<keyword evidence="10" id="KW-0346">Stress response</keyword>
<dbReference type="GO" id="GO:0004674">
    <property type="term" value="F:protein serine/threonine kinase activity"/>
    <property type="evidence" value="ECO:0007669"/>
    <property type="project" value="UniProtKB-KW"/>
</dbReference>
<dbReference type="SUPFAM" id="SSF56112">
    <property type="entry name" value="Protein kinase-like (PK-like)"/>
    <property type="match status" value="1"/>
</dbReference>
<evidence type="ECO:0000256" key="7">
    <source>
        <dbReference type="ARBA" id="ARBA00022777"/>
    </source>
</evidence>
<evidence type="ECO:0000256" key="8">
    <source>
        <dbReference type="ARBA" id="ARBA00022840"/>
    </source>
</evidence>
<dbReference type="Gene3D" id="3.30.200.70">
    <property type="match status" value="1"/>
</dbReference>
<dbReference type="Gene3D" id="1.10.510.10">
    <property type="entry name" value="Transferase(Phosphotransferase) domain 1"/>
    <property type="match status" value="1"/>
</dbReference>
<evidence type="ECO:0000256" key="1">
    <source>
        <dbReference type="ARBA" id="ARBA00022490"/>
    </source>
</evidence>
<dbReference type="PANTHER" id="PTHR39573">
    <property type="entry name" value="STRESS RESPONSE KINASE A"/>
    <property type="match status" value="1"/>
</dbReference>
<feature type="domain" description="Aminoglycoside phosphotransferase" evidence="11">
    <location>
        <begin position="15"/>
        <end position="236"/>
    </location>
</feature>
<evidence type="ECO:0000256" key="2">
    <source>
        <dbReference type="ARBA" id="ARBA00022527"/>
    </source>
</evidence>
<evidence type="ECO:0000256" key="3">
    <source>
        <dbReference type="ARBA" id="ARBA00022553"/>
    </source>
</evidence>
<dbReference type="Pfam" id="PF01636">
    <property type="entry name" value="APH"/>
    <property type="match status" value="1"/>
</dbReference>
<dbReference type="EMBL" id="UINC01042344">
    <property type="protein sequence ID" value="SVB44847.1"/>
    <property type="molecule type" value="Genomic_DNA"/>
</dbReference>
<evidence type="ECO:0000256" key="10">
    <source>
        <dbReference type="ARBA" id="ARBA00023016"/>
    </source>
</evidence>
<evidence type="ECO:0000259" key="11">
    <source>
        <dbReference type="Pfam" id="PF01636"/>
    </source>
</evidence>
<keyword evidence="9" id="KW-0460">Magnesium</keyword>
<proteinExistence type="inferred from homology"/>
<dbReference type="NCBIfam" id="NF008738">
    <property type="entry name" value="PRK11768.1"/>
    <property type="match status" value="1"/>
</dbReference>
<feature type="non-terminal residue" evidence="12">
    <location>
        <position position="1"/>
    </location>
</feature>
<keyword evidence="2" id="KW-0723">Serine/threonine-protein kinase</keyword>
<organism evidence="12">
    <name type="scientific">marine metagenome</name>
    <dbReference type="NCBI Taxonomy" id="408172"/>
    <lineage>
        <taxon>unclassified sequences</taxon>
        <taxon>metagenomes</taxon>
        <taxon>ecological metagenomes</taxon>
    </lineage>
</organism>
<dbReference type="GO" id="GO:0005737">
    <property type="term" value="C:cytoplasm"/>
    <property type="evidence" value="ECO:0007669"/>
    <property type="project" value="TreeGrafter"/>
</dbReference>
<dbReference type="PANTHER" id="PTHR39573:SF1">
    <property type="entry name" value="STRESS RESPONSE KINASE A"/>
    <property type="match status" value="1"/>
</dbReference>
<gene>
    <name evidence="12" type="ORF">METZ01_LOCUS197701</name>
</gene>
<name>A0A382E4Q5_9ZZZZ</name>
<dbReference type="HAMAP" id="MF_01497">
    <property type="entry name" value="SrkA_kinase"/>
    <property type="match status" value="1"/>
</dbReference>
<sequence>VESTGLYSDARILELNSYENRVYQIGIEEAEPIIAKFYRPDRWSQDQIIEEHSFTQELYDHGLSVVAPTQIDGRSWFEHEGFIIALFPRRGGRAPAVDDLNCLEVLGRFIGRMHNVGAASHFEYRPVLTSVDYGEISRSFLLDQQFIPLEVEEAYSSVTEHLLAMISDRFSSIAATRLRLHADCHMGNVLWRNEQAHFVDFDDARSGPAIQDLWMLLSGDETSRQIQMKSILTGYRDFRDFDPIELQLIEPLRTLRMMHHAAWIARRWDDPAFPRAFPFFNTQKYWSDHILELREQWAAIEAPVITLID</sequence>
<evidence type="ECO:0000256" key="6">
    <source>
        <dbReference type="ARBA" id="ARBA00022741"/>
    </source>
</evidence>
<keyword evidence="5" id="KW-0479">Metal-binding</keyword>
<dbReference type="Gene3D" id="1.20.1270.170">
    <property type="match status" value="1"/>
</dbReference>
<dbReference type="AlphaFoldDB" id="A0A382E4Q5"/>
<keyword evidence="3" id="KW-0597">Phosphoprotein</keyword>
<dbReference type="GO" id="GO:0005524">
    <property type="term" value="F:ATP binding"/>
    <property type="evidence" value="ECO:0007669"/>
    <property type="project" value="UniProtKB-KW"/>
</dbReference>
<dbReference type="InterPro" id="IPR032882">
    <property type="entry name" value="SrkA/RdoA"/>
</dbReference>
<keyword evidence="4" id="KW-0808">Transferase</keyword>
<dbReference type="InterPro" id="IPR011009">
    <property type="entry name" value="Kinase-like_dom_sf"/>
</dbReference>
<keyword evidence="1" id="KW-0963">Cytoplasm</keyword>
<dbReference type="InterPro" id="IPR002575">
    <property type="entry name" value="Aminoglycoside_PTrfase"/>
</dbReference>
<evidence type="ECO:0000256" key="5">
    <source>
        <dbReference type="ARBA" id="ARBA00022723"/>
    </source>
</evidence>
<dbReference type="GO" id="GO:0046872">
    <property type="term" value="F:metal ion binding"/>
    <property type="evidence" value="ECO:0007669"/>
    <property type="project" value="UniProtKB-KW"/>
</dbReference>
<protein>
    <recommendedName>
        <fullName evidence="11">Aminoglycoside phosphotransferase domain-containing protein</fullName>
    </recommendedName>
</protein>
<accession>A0A382E4Q5</accession>
<keyword evidence="6" id="KW-0547">Nucleotide-binding</keyword>
<keyword evidence="8" id="KW-0067">ATP-binding</keyword>
<reference evidence="12" key="1">
    <citation type="submission" date="2018-05" db="EMBL/GenBank/DDBJ databases">
        <authorList>
            <person name="Lanie J.A."/>
            <person name="Ng W.-L."/>
            <person name="Kazmierczak K.M."/>
            <person name="Andrzejewski T.M."/>
            <person name="Davidsen T.M."/>
            <person name="Wayne K.J."/>
            <person name="Tettelin H."/>
            <person name="Glass J.I."/>
            <person name="Rusch D."/>
            <person name="Podicherti R."/>
            <person name="Tsui H.-C.T."/>
            <person name="Winkler M.E."/>
        </authorList>
    </citation>
    <scope>NUCLEOTIDE SEQUENCE</scope>
</reference>
<keyword evidence="7" id="KW-0418">Kinase</keyword>